<reference evidence="1" key="3">
    <citation type="submission" date="2006-07" db="EMBL/GenBank/DDBJ databases">
        <authorList>
            <person name="Buell R."/>
        </authorList>
    </citation>
    <scope>NUCLEOTIDE SEQUENCE</scope>
</reference>
<evidence type="ECO:0000313" key="1">
    <source>
        <dbReference type="EMBL" id="AAP54602.2"/>
    </source>
</evidence>
<dbReference type="EMBL" id="DP000086">
    <property type="protein sequence ID" value="AAP54602.2"/>
    <property type="molecule type" value="Genomic_DNA"/>
</dbReference>
<dbReference type="AlphaFoldDB" id="Q7XCV5"/>
<protein>
    <submittedName>
        <fullName evidence="1">Uncharacterized protein</fullName>
    </submittedName>
</protein>
<reference evidence="1" key="1">
    <citation type="journal article" date="2003" name="Science">
        <title>In-depth view of structure, activity, and evolution of rice chromosome 10.</title>
        <authorList>
            <consortium name="Rice Chromosome 10 Sequencing Consortium"/>
        </authorList>
    </citation>
    <scope>NUCLEOTIDE SEQUENCE [LARGE SCALE GENOMIC DNA]</scope>
</reference>
<organism evidence="1">
    <name type="scientific">Oryza sativa subsp. japonica</name>
    <name type="common">Rice</name>
    <dbReference type="NCBI Taxonomy" id="39947"/>
    <lineage>
        <taxon>Eukaryota</taxon>
        <taxon>Viridiplantae</taxon>
        <taxon>Streptophyta</taxon>
        <taxon>Embryophyta</taxon>
        <taxon>Tracheophyta</taxon>
        <taxon>Spermatophyta</taxon>
        <taxon>Magnoliopsida</taxon>
        <taxon>Liliopsida</taxon>
        <taxon>Poales</taxon>
        <taxon>Poaceae</taxon>
        <taxon>BOP clade</taxon>
        <taxon>Oryzoideae</taxon>
        <taxon>Oryzeae</taxon>
        <taxon>Oryzinae</taxon>
        <taxon>Oryza</taxon>
        <taxon>Oryza sativa</taxon>
    </lineage>
</organism>
<name>Q7XCV5_ORYSJ</name>
<reference evidence="1" key="2">
    <citation type="submission" date="2003-05" db="EMBL/GenBank/DDBJ databases">
        <authorList>
            <person name="Buell C.R."/>
            <person name="Wing R.A."/>
            <person name="McCombie W.R."/>
            <person name="Messing J."/>
            <person name="Yuan Q."/>
            <person name="Ouyang S."/>
        </authorList>
    </citation>
    <scope>NUCLEOTIDE SEQUENCE</scope>
</reference>
<proteinExistence type="predicted"/>
<accession>Q7XCV5</accession>
<gene>
    <name evidence="1" type="ordered locus">LOC_Os10g37010</name>
</gene>
<sequence length="107" mass="12155">MARQAVAASGWSTRPASWAMRSRLASTSAAATMARQAAAVRKRDTEVRYGKARYHHGIALPIRESVTVLRVKWARRFELAVSLLGYTISTRYRVSTERERHVVPIWE</sequence>